<evidence type="ECO:0000256" key="13">
    <source>
        <dbReference type="PIRSR" id="PIRSR602401-1"/>
    </source>
</evidence>
<evidence type="ECO:0000256" key="10">
    <source>
        <dbReference type="ARBA" id="ARBA00023004"/>
    </source>
</evidence>
<comment type="similarity">
    <text evidence="4 14">Belongs to the cytochrome P450 family.</text>
</comment>
<dbReference type="GO" id="GO:0005789">
    <property type="term" value="C:endoplasmic reticulum membrane"/>
    <property type="evidence" value="ECO:0007669"/>
    <property type="project" value="UniProtKB-SubCell"/>
</dbReference>
<comment type="caution">
    <text evidence="15">The sequence shown here is derived from an EMBL/GenBank/DDBJ whole genome shotgun (WGS) entry which is preliminary data.</text>
</comment>
<comment type="subcellular location">
    <subcellularLocation>
        <location evidence="3">Endoplasmic reticulum membrane</location>
        <topology evidence="3">Peripheral membrane protein</topology>
    </subcellularLocation>
    <subcellularLocation>
        <location evidence="2">Microsome membrane</location>
        <topology evidence="2">Peripheral membrane protein</topology>
    </subcellularLocation>
</comment>
<dbReference type="GO" id="GO:0016705">
    <property type="term" value="F:oxidoreductase activity, acting on paired donors, with incorporation or reduction of molecular oxygen"/>
    <property type="evidence" value="ECO:0007669"/>
    <property type="project" value="InterPro"/>
</dbReference>
<evidence type="ECO:0000256" key="7">
    <source>
        <dbReference type="ARBA" id="ARBA00022824"/>
    </source>
</evidence>
<comment type="cofactor">
    <cofactor evidence="1 13">
        <name>heme</name>
        <dbReference type="ChEBI" id="CHEBI:30413"/>
    </cofactor>
</comment>
<keyword evidence="5 13" id="KW-0349">Heme</keyword>
<reference evidence="15 16" key="1">
    <citation type="journal article" date="2018" name="Elife">
        <title>Firefly genomes illuminate parallel origins of bioluminescence in beetles.</title>
        <authorList>
            <person name="Fallon T.R."/>
            <person name="Lower S.E."/>
            <person name="Chang C.H."/>
            <person name="Bessho-Uehara M."/>
            <person name="Martin G.J."/>
            <person name="Bewick A.J."/>
            <person name="Behringer M."/>
            <person name="Debat H.J."/>
            <person name="Wong I."/>
            <person name="Day J.C."/>
            <person name="Suvorov A."/>
            <person name="Silva C.J."/>
            <person name="Stanger-Hall K.F."/>
            <person name="Hall D.W."/>
            <person name="Schmitz R.J."/>
            <person name="Nelson D.R."/>
            <person name="Lewis S.M."/>
            <person name="Shigenobu S."/>
            <person name="Bybee S.M."/>
            <person name="Larracuente A.M."/>
            <person name="Oba Y."/>
            <person name="Weng J.K."/>
        </authorList>
    </citation>
    <scope>NUCLEOTIDE SEQUENCE [LARGE SCALE GENOMIC DNA]</scope>
    <source>
        <strain evidence="15">1611_PpyrPB1</strain>
        <tissue evidence="15">Whole body</tissue>
    </source>
</reference>
<gene>
    <name evidence="15" type="ORF">PPYR_13836</name>
</gene>
<dbReference type="GO" id="GO:0020037">
    <property type="term" value="F:heme binding"/>
    <property type="evidence" value="ECO:0007669"/>
    <property type="project" value="InterPro"/>
</dbReference>
<sequence length="514" mass="61233">MWFVLIVLALGLYIYRKIFQPLQFWKVRNIPYEKPLPIVGNLLDSILKRKSLSEILTELYFKYSKHRYFGFFSFRTPTLMINDVDLAKQICIKDFEYFADHRIFIPKGIDKMWDKLIFIREGAEWQEHRKISSASFTLGKLRVMFSNLSKCAQRIMTSLHKNNKMVTGNMRPFIMKIANDFTLDAFMGIQCDSFNDPDNALLKVAVNTYLNPRMKGFLFFGTAYNTFPFLTKFFQWKFFPDTGRDFYRKIVRETLEYREKHNITRIDMLHLLNEGLLENLRENKKDPDNDEVQDEIVSQLMGMYFANFDSFTLTLCNCMYELALNPDIQERLIREIDETWANCEGNLPHDTLMGMTYMDMVYKELMRLRGNAILAERIVTKPYTIQPVLPHEKPVHLKVGQDITFPLYSYMRDPKFFPDPYKFDPERFNEENKHKIDNRAYLPFGEGPRKCIAFRLISVEIRLMLFHLLLRFRFVPTEKTVIPFVESKRHNILTSEHGYFINMEPRKDIDETYF</sequence>
<feature type="binding site" description="axial binding residue" evidence="13">
    <location>
        <position position="451"/>
    </location>
    <ligand>
        <name>heme</name>
        <dbReference type="ChEBI" id="CHEBI:30413"/>
    </ligand>
    <ligandPart>
        <name>Fe</name>
        <dbReference type="ChEBI" id="CHEBI:18248"/>
    </ligandPart>
</feature>
<dbReference type="InterPro" id="IPR017972">
    <property type="entry name" value="Cyt_P450_CS"/>
</dbReference>
<evidence type="ECO:0000256" key="4">
    <source>
        <dbReference type="ARBA" id="ARBA00010617"/>
    </source>
</evidence>
<evidence type="ECO:0000256" key="3">
    <source>
        <dbReference type="ARBA" id="ARBA00004406"/>
    </source>
</evidence>
<dbReference type="Gene3D" id="1.10.630.10">
    <property type="entry name" value="Cytochrome P450"/>
    <property type="match status" value="1"/>
</dbReference>
<keyword evidence="16" id="KW-1185">Reference proteome</keyword>
<evidence type="ECO:0000256" key="8">
    <source>
        <dbReference type="ARBA" id="ARBA00022848"/>
    </source>
</evidence>
<evidence type="ECO:0000313" key="16">
    <source>
        <dbReference type="Proteomes" id="UP000327044"/>
    </source>
</evidence>
<keyword evidence="6 13" id="KW-0479">Metal-binding</keyword>
<proteinExistence type="inferred from homology"/>
<name>A0A5N4AA58_PHOPY</name>
<accession>A0A5N4AA58</accession>
<dbReference type="CDD" id="cd11056">
    <property type="entry name" value="CYP6-like"/>
    <property type="match status" value="1"/>
</dbReference>
<keyword evidence="8" id="KW-0492">Microsome</keyword>
<evidence type="ECO:0008006" key="17">
    <source>
        <dbReference type="Google" id="ProtNLM"/>
    </source>
</evidence>
<evidence type="ECO:0000313" key="15">
    <source>
        <dbReference type="EMBL" id="KAB0794216.1"/>
    </source>
</evidence>
<dbReference type="GO" id="GO:0004497">
    <property type="term" value="F:monooxygenase activity"/>
    <property type="evidence" value="ECO:0007669"/>
    <property type="project" value="UniProtKB-KW"/>
</dbReference>
<dbReference type="PRINTS" id="PR00463">
    <property type="entry name" value="EP450I"/>
</dbReference>
<keyword evidence="9 14" id="KW-0560">Oxidoreductase</keyword>
<dbReference type="PROSITE" id="PS00086">
    <property type="entry name" value="CYTOCHROME_P450"/>
    <property type="match status" value="1"/>
</dbReference>
<dbReference type="FunFam" id="1.10.630.10:FF:000182">
    <property type="entry name" value="Cytochrome P450 3A4"/>
    <property type="match status" value="1"/>
</dbReference>
<dbReference type="PANTHER" id="PTHR24292:SF54">
    <property type="entry name" value="CYP9F3-RELATED"/>
    <property type="match status" value="1"/>
</dbReference>
<dbReference type="PANTHER" id="PTHR24292">
    <property type="entry name" value="CYTOCHROME P450"/>
    <property type="match status" value="1"/>
</dbReference>
<dbReference type="InterPro" id="IPR001128">
    <property type="entry name" value="Cyt_P450"/>
</dbReference>
<evidence type="ECO:0000256" key="11">
    <source>
        <dbReference type="ARBA" id="ARBA00023033"/>
    </source>
</evidence>
<dbReference type="AlphaFoldDB" id="A0A5N4AA58"/>
<keyword evidence="12" id="KW-0472">Membrane</keyword>
<dbReference type="InParanoid" id="A0A5N4AA58"/>
<dbReference type="InterPro" id="IPR050476">
    <property type="entry name" value="Insect_CytP450_Detox"/>
</dbReference>
<organism evidence="15 16">
    <name type="scientific">Photinus pyralis</name>
    <name type="common">Common eastern firefly</name>
    <name type="synonym">Lampyris pyralis</name>
    <dbReference type="NCBI Taxonomy" id="7054"/>
    <lineage>
        <taxon>Eukaryota</taxon>
        <taxon>Metazoa</taxon>
        <taxon>Ecdysozoa</taxon>
        <taxon>Arthropoda</taxon>
        <taxon>Hexapoda</taxon>
        <taxon>Insecta</taxon>
        <taxon>Pterygota</taxon>
        <taxon>Neoptera</taxon>
        <taxon>Endopterygota</taxon>
        <taxon>Coleoptera</taxon>
        <taxon>Polyphaga</taxon>
        <taxon>Elateriformia</taxon>
        <taxon>Elateroidea</taxon>
        <taxon>Lampyridae</taxon>
        <taxon>Lampyrinae</taxon>
        <taxon>Photinus</taxon>
    </lineage>
</organism>
<evidence type="ECO:0000256" key="5">
    <source>
        <dbReference type="ARBA" id="ARBA00022617"/>
    </source>
</evidence>
<dbReference type="InterPro" id="IPR002401">
    <property type="entry name" value="Cyt_P450_E_grp-I"/>
</dbReference>
<evidence type="ECO:0000256" key="2">
    <source>
        <dbReference type="ARBA" id="ARBA00004174"/>
    </source>
</evidence>
<evidence type="ECO:0000256" key="1">
    <source>
        <dbReference type="ARBA" id="ARBA00001971"/>
    </source>
</evidence>
<dbReference type="Pfam" id="PF00067">
    <property type="entry name" value="p450"/>
    <property type="match status" value="1"/>
</dbReference>
<keyword evidence="11 14" id="KW-0503">Monooxygenase</keyword>
<evidence type="ECO:0000256" key="6">
    <source>
        <dbReference type="ARBA" id="ARBA00022723"/>
    </source>
</evidence>
<keyword evidence="10 13" id="KW-0408">Iron</keyword>
<evidence type="ECO:0000256" key="12">
    <source>
        <dbReference type="ARBA" id="ARBA00023136"/>
    </source>
</evidence>
<dbReference type="InterPro" id="IPR036396">
    <property type="entry name" value="Cyt_P450_sf"/>
</dbReference>
<dbReference type="Proteomes" id="UP000327044">
    <property type="component" value="Unassembled WGS sequence"/>
</dbReference>
<dbReference type="EMBL" id="VVIM01000009">
    <property type="protein sequence ID" value="KAB0794216.1"/>
    <property type="molecule type" value="Genomic_DNA"/>
</dbReference>
<evidence type="ECO:0000256" key="14">
    <source>
        <dbReference type="RuleBase" id="RU000461"/>
    </source>
</evidence>
<keyword evidence="7" id="KW-0256">Endoplasmic reticulum</keyword>
<dbReference type="OrthoDB" id="2789670at2759"/>
<protein>
    <recommendedName>
        <fullName evidence="17">Cytochrome P450</fullName>
    </recommendedName>
</protein>
<dbReference type="GO" id="GO:0005506">
    <property type="term" value="F:iron ion binding"/>
    <property type="evidence" value="ECO:0007669"/>
    <property type="project" value="InterPro"/>
</dbReference>
<dbReference type="SUPFAM" id="SSF48264">
    <property type="entry name" value="Cytochrome P450"/>
    <property type="match status" value="1"/>
</dbReference>
<evidence type="ECO:0000256" key="9">
    <source>
        <dbReference type="ARBA" id="ARBA00023002"/>
    </source>
</evidence>